<evidence type="ECO:0000313" key="19">
    <source>
        <dbReference type="Proteomes" id="UP000075374"/>
    </source>
</evidence>
<comment type="cofactor">
    <cofactor evidence="2">
        <name>Mg(2+)</name>
        <dbReference type="ChEBI" id="CHEBI:18420"/>
    </cofactor>
</comment>
<dbReference type="NCBIfam" id="NF000595">
    <property type="entry name" value="PRK00015.1-3"/>
    <property type="match status" value="1"/>
</dbReference>
<evidence type="ECO:0000256" key="1">
    <source>
        <dbReference type="ARBA" id="ARBA00000077"/>
    </source>
</evidence>
<dbReference type="Proteomes" id="UP000075374">
    <property type="component" value="Unassembled WGS sequence"/>
</dbReference>
<evidence type="ECO:0000256" key="15">
    <source>
        <dbReference type="PROSITE-ProRule" id="PRU01319"/>
    </source>
</evidence>
<dbReference type="InterPro" id="IPR036397">
    <property type="entry name" value="RNaseH_sf"/>
</dbReference>
<organism evidence="18 19">
    <name type="scientific">Clostridium colicanis DSM 13634</name>
    <dbReference type="NCBI Taxonomy" id="1121305"/>
    <lineage>
        <taxon>Bacteria</taxon>
        <taxon>Bacillati</taxon>
        <taxon>Bacillota</taxon>
        <taxon>Clostridia</taxon>
        <taxon>Eubacteriales</taxon>
        <taxon>Clostridiaceae</taxon>
        <taxon>Clostridium</taxon>
    </lineage>
</organism>
<comment type="catalytic activity">
    <reaction evidence="1 14 15 16">
        <text>Endonucleolytic cleavage to 5'-phosphomonoester.</text>
        <dbReference type="EC" id="3.1.26.4"/>
    </reaction>
</comment>
<feature type="binding site" evidence="14 15">
    <location>
        <position position="91"/>
    </location>
    <ligand>
        <name>a divalent metal cation</name>
        <dbReference type="ChEBI" id="CHEBI:60240"/>
    </ligand>
</feature>
<evidence type="ECO:0000256" key="14">
    <source>
        <dbReference type="HAMAP-Rule" id="MF_00052"/>
    </source>
</evidence>
<reference evidence="18 19" key="1">
    <citation type="submission" date="2016-02" db="EMBL/GenBank/DDBJ databases">
        <title>Genome sequence of Clostridium colicanis DSM 13634.</title>
        <authorList>
            <person name="Poehlein A."/>
            <person name="Daniel R."/>
        </authorList>
    </citation>
    <scope>NUCLEOTIDE SEQUENCE [LARGE SCALE GENOMIC DNA]</scope>
    <source>
        <strain evidence="18 19">DSM 13634</strain>
    </source>
</reference>
<dbReference type="InterPro" id="IPR022898">
    <property type="entry name" value="RNase_HII"/>
</dbReference>
<evidence type="ECO:0000256" key="16">
    <source>
        <dbReference type="RuleBase" id="RU003515"/>
    </source>
</evidence>
<evidence type="ECO:0000256" key="13">
    <source>
        <dbReference type="ARBA" id="ARBA00023211"/>
    </source>
</evidence>
<evidence type="ECO:0000256" key="4">
    <source>
        <dbReference type="ARBA" id="ARBA00004496"/>
    </source>
</evidence>
<dbReference type="PANTHER" id="PTHR10954">
    <property type="entry name" value="RIBONUCLEASE H2 SUBUNIT A"/>
    <property type="match status" value="1"/>
</dbReference>
<keyword evidence="10 14" id="KW-0479">Metal-binding</keyword>
<comment type="function">
    <text evidence="3 14 16">Endonuclease that specifically degrades the RNA of RNA-DNA hybrids.</text>
</comment>
<evidence type="ECO:0000256" key="7">
    <source>
        <dbReference type="ARBA" id="ARBA00019179"/>
    </source>
</evidence>
<evidence type="ECO:0000256" key="8">
    <source>
        <dbReference type="ARBA" id="ARBA00022490"/>
    </source>
</evidence>
<evidence type="ECO:0000256" key="3">
    <source>
        <dbReference type="ARBA" id="ARBA00004065"/>
    </source>
</evidence>
<dbReference type="PROSITE" id="PS51975">
    <property type="entry name" value="RNASE_H_2"/>
    <property type="match status" value="1"/>
</dbReference>
<evidence type="ECO:0000256" key="5">
    <source>
        <dbReference type="ARBA" id="ARBA00007383"/>
    </source>
</evidence>
<dbReference type="GO" id="GO:0004523">
    <property type="term" value="F:RNA-DNA hybrid ribonuclease activity"/>
    <property type="evidence" value="ECO:0007669"/>
    <property type="project" value="UniProtKB-UniRule"/>
</dbReference>
<dbReference type="HAMAP" id="MF_00052_B">
    <property type="entry name" value="RNase_HII_B"/>
    <property type="match status" value="1"/>
</dbReference>
<dbReference type="PATRIC" id="fig|1121305.3.peg.545"/>
<evidence type="ECO:0000256" key="6">
    <source>
        <dbReference type="ARBA" id="ARBA00012180"/>
    </source>
</evidence>
<dbReference type="SUPFAM" id="SSF53098">
    <property type="entry name" value="Ribonuclease H-like"/>
    <property type="match status" value="1"/>
</dbReference>
<dbReference type="AlphaFoldDB" id="A0A151AQP1"/>
<dbReference type="CDD" id="cd07182">
    <property type="entry name" value="RNase_HII_bacteria_HII_like"/>
    <property type="match status" value="1"/>
</dbReference>
<dbReference type="GO" id="GO:0032299">
    <property type="term" value="C:ribonuclease H2 complex"/>
    <property type="evidence" value="ECO:0007669"/>
    <property type="project" value="TreeGrafter"/>
</dbReference>
<name>A0A151AQP1_9CLOT</name>
<proteinExistence type="inferred from homology"/>
<feature type="binding site" evidence="14 15">
    <location>
        <position position="187"/>
    </location>
    <ligand>
        <name>a divalent metal cation</name>
        <dbReference type="ChEBI" id="CHEBI:60240"/>
    </ligand>
</feature>
<accession>A0A151AQP1</accession>
<dbReference type="Gene3D" id="3.30.420.10">
    <property type="entry name" value="Ribonuclease H-like superfamily/Ribonuclease H"/>
    <property type="match status" value="1"/>
</dbReference>
<dbReference type="EC" id="3.1.26.4" evidence="6 14"/>
<keyword evidence="8 14" id="KW-0963">Cytoplasm</keyword>
<evidence type="ECO:0000256" key="12">
    <source>
        <dbReference type="ARBA" id="ARBA00022801"/>
    </source>
</evidence>
<feature type="binding site" evidence="14 15">
    <location>
        <position position="90"/>
    </location>
    <ligand>
        <name>a divalent metal cation</name>
        <dbReference type="ChEBI" id="CHEBI:60240"/>
    </ligand>
</feature>
<evidence type="ECO:0000259" key="17">
    <source>
        <dbReference type="PROSITE" id="PS51975"/>
    </source>
</evidence>
<dbReference type="InterPro" id="IPR001352">
    <property type="entry name" value="RNase_HII/HIII"/>
</dbReference>
<evidence type="ECO:0000256" key="11">
    <source>
        <dbReference type="ARBA" id="ARBA00022759"/>
    </source>
</evidence>
<dbReference type="GO" id="GO:0003723">
    <property type="term" value="F:RNA binding"/>
    <property type="evidence" value="ECO:0007669"/>
    <property type="project" value="UniProtKB-UniRule"/>
</dbReference>
<dbReference type="InterPro" id="IPR012337">
    <property type="entry name" value="RNaseH-like_sf"/>
</dbReference>
<dbReference type="GO" id="GO:0043137">
    <property type="term" value="P:DNA replication, removal of RNA primer"/>
    <property type="evidence" value="ECO:0007669"/>
    <property type="project" value="TreeGrafter"/>
</dbReference>
<evidence type="ECO:0000256" key="10">
    <source>
        <dbReference type="ARBA" id="ARBA00022723"/>
    </source>
</evidence>
<keyword evidence="19" id="KW-1185">Reference proteome</keyword>
<keyword evidence="13 14" id="KW-0464">Manganese</keyword>
<keyword evidence="9 14" id="KW-0540">Nuclease</keyword>
<dbReference type="EMBL" id="LTBB01000002">
    <property type="protein sequence ID" value="KYH29902.1"/>
    <property type="molecule type" value="Genomic_DNA"/>
</dbReference>
<dbReference type="STRING" id="1121305.CLCOL_05400"/>
<dbReference type="GO" id="GO:0030145">
    <property type="term" value="F:manganese ion binding"/>
    <property type="evidence" value="ECO:0007669"/>
    <property type="project" value="UniProtKB-UniRule"/>
</dbReference>
<feature type="domain" description="RNase H type-2" evidence="17">
    <location>
        <begin position="84"/>
        <end position="274"/>
    </location>
</feature>
<dbReference type="Pfam" id="PF01351">
    <property type="entry name" value="RNase_HII"/>
    <property type="match status" value="1"/>
</dbReference>
<sequence length="274" mass="31400">MINIDKLQIDKMKSEEVKKYVSYILKEENGDLNYIELVNNLKNDSRKTIQKLGDIIYKNFENRKKEVQRVKNMYDFDKSFRVEGYIAGVDEVGRGPLAGPIVAASVILDLDYENNNDLILKINDSKKLSPDNRKELSYIIKEKAVSYSISELDNLEIDNKGITWCNNEVLKKAIMGLKVQPILVLSDGYRIKNCNIKNEFIIKGDAKSASIACASIIAKVYRDDLMKEYATMYPEYGFDKNAGYGTKTHIEAIRKFGYTPIHRKSFLKNILNIV</sequence>
<dbReference type="PANTHER" id="PTHR10954:SF18">
    <property type="entry name" value="RIBONUCLEASE HII"/>
    <property type="match status" value="1"/>
</dbReference>
<dbReference type="GO" id="GO:0006298">
    <property type="term" value="P:mismatch repair"/>
    <property type="evidence" value="ECO:0007669"/>
    <property type="project" value="TreeGrafter"/>
</dbReference>
<comment type="caution">
    <text evidence="18">The sequence shown here is derived from an EMBL/GenBank/DDBJ whole genome shotgun (WGS) entry which is preliminary data.</text>
</comment>
<evidence type="ECO:0000313" key="18">
    <source>
        <dbReference type="EMBL" id="KYH29902.1"/>
    </source>
</evidence>
<dbReference type="GO" id="GO:0005737">
    <property type="term" value="C:cytoplasm"/>
    <property type="evidence" value="ECO:0007669"/>
    <property type="project" value="UniProtKB-SubCell"/>
</dbReference>
<evidence type="ECO:0000256" key="2">
    <source>
        <dbReference type="ARBA" id="ARBA00001946"/>
    </source>
</evidence>
<keyword evidence="11 14" id="KW-0255">Endonuclease</keyword>
<comment type="subcellular location">
    <subcellularLocation>
        <location evidence="4 14">Cytoplasm</location>
    </subcellularLocation>
</comment>
<dbReference type="InterPro" id="IPR024567">
    <property type="entry name" value="RNase_HII/HIII_dom"/>
</dbReference>
<evidence type="ECO:0000256" key="9">
    <source>
        <dbReference type="ARBA" id="ARBA00022722"/>
    </source>
</evidence>
<gene>
    <name evidence="14 18" type="primary">rnhB</name>
    <name evidence="18" type="ORF">CLCOL_05400</name>
</gene>
<comment type="cofactor">
    <cofactor evidence="14 15">
        <name>Mn(2+)</name>
        <dbReference type="ChEBI" id="CHEBI:29035"/>
    </cofactor>
    <cofactor evidence="14 15">
        <name>Mg(2+)</name>
        <dbReference type="ChEBI" id="CHEBI:18420"/>
    </cofactor>
    <text evidence="14 15">Manganese or magnesium. Binds 1 divalent metal ion per monomer in the absence of substrate. May bind a second metal ion after substrate binding.</text>
</comment>
<dbReference type="NCBIfam" id="NF000594">
    <property type="entry name" value="PRK00015.1-1"/>
    <property type="match status" value="1"/>
</dbReference>
<comment type="similarity">
    <text evidence="5 14 16">Belongs to the RNase HII family.</text>
</comment>
<protein>
    <recommendedName>
        <fullName evidence="7 14">Ribonuclease HII</fullName>
        <shortName evidence="14">RNase HII</shortName>
        <ecNumber evidence="6 14">3.1.26.4</ecNumber>
    </recommendedName>
</protein>
<keyword evidence="12 14" id="KW-0378">Hydrolase</keyword>